<dbReference type="KEGG" id="faa:HMPREF0389_00589"/>
<evidence type="ECO:0000313" key="5">
    <source>
        <dbReference type="Proteomes" id="UP000007468"/>
    </source>
</evidence>
<dbReference type="NCBIfam" id="NF009749">
    <property type="entry name" value="PRK13259.1"/>
    <property type="match status" value="1"/>
</dbReference>
<dbReference type="InterPro" id="IPR007170">
    <property type="entry name" value="SpoVG"/>
</dbReference>
<evidence type="ECO:0000256" key="1">
    <source>
        <dbReference type="ARBA" id="ARBA00022618"/>
    </source>
</evidence>
<gene>
    <name evidence="4" type="ordered locus">HMPREF0389_00589</name>
</gene>
<dbReference type="PANTHER" id="PTHR38429:SF1">
    <property type="entry name" value="SEPTATION PROTEIN SPOVG-RELATED"/>
    <property type="match status" value="1"/>
</dbReference>
<dbReference type="PATRIC" id="fig|546269.5.peg.1064"/>
<name>D6GSN1_FILAD</name>
<proteinExistence type="predicted"/>
<dbReference type="PANTHER" id="PTHR38429">
    <property type="entry name" value="SEPTATION PROTEIN SPOVG-RELATED"/>
    <property type="match status" value="1"/>
</dbReference>
<accession>D6GSN1</accession>
<evidence type="ECO:0000256" key="2">
    <source>
        <dbReference type="ARBA" id="ARBA00023210"/>
    </source>
</evidence>
<dbReference type="STRING" id="546269.HMPREF0389_00589"/>
<reference evidence="5" key="1">
    <citation type="submission" date="2010-12" db="EMBL/GenBank/DDBJ databases">
        <title>The genome sequence of Filifactor alocis strain ATCC 35896.</title>
        <authorList>
            <consortium name="The Broad Institute Genome Sequencing Platform"/>
            <person name="Ward D."/>
            <person name="Earl A."/>
            <person name="Feldgarden M."/>
            <person name="Young S.K."/>
            <person name="Gargeya S."/>
            <person name="Zeng Q."/>
            <person name="Alvarado L."/>
            <person name="Berlin A."/>
            <person name="Bochicchio J."/>
            <person name="Chapman S.B."/>
            <person name="Chen Z."/>
            <person name="Freedman E."/>
            <person name="Gellesch M."/>
            <person name="Goldberg J."/>
            <person name="Griggs A."/>
            <person name="Gujja S."/>
            <person name="Heilman E."/>
            <person name="Heiman D."/>
            <person name="Howarth C."/>
            <person name="Mehta T."/>
            <person name="Neiman D."/>
            <person name="Pearson M."/>
            <person name="Roberts A."/>
            <person name="Saif S."/>
            <person name="Shea T."/>
            <person name="Shenoy N."/>
            <person name="Sisk P."/>
            <person name="Stolte C."/>
            <person name="Sykes S."/>
            <person name="White J."/>
            <person name="Yandava C."/>
            <person name="Izard J."/>
            <person name="Blanton J.M."/>
            <person name="Baranova O.V."/>
            <person name="Tanner A.C."/>
            <person name="Dewhirst F.E."/>
            <person name="Haas B."/>
            <person name="Nusbaum C."/>
            <person name="Birren B."/>
        </authorList>
    </citation>
    <scope>NUCLEOTIDE SEQUENCE [LARGE SCALE GENOMIC DNA]</scope>
    <source>
        <strain evidence="5">ATCC 35896 / D40 B5</strain>
    </source>
</reference>
<keyword evidence="3" id="KW-0131">Cell cycle</keyword>
<dbReference type="AlphaFoldDB" id="D6GSN1"/>
<dbReference type="eggNOG" id="COG2088">
    <property type="taxonomic scope" value="Bacteria"/>
</dbReference>
<organism evidence="4 5">
    <name type="scientific">Filifactor alocis (strain ATCC 35896 / CCUG 47790 / D40 B5)</name>
    <name type="common">Fusobacterium alocis</name>
    <dbReference type="NCBI Taxonomy" id="546269"/>
    <lineage>
        <taxon>Bacteria</taxon>
        <taxon>Bacillati</taxon>
        <taxon>Bacillota</taxon>
        <taxon>Clostridia</taxon>
        <taxon>Peptostreptococcales</taxon>
        <taxon>Filifactoraceae</taxon>
        <taxon>Filifactor</taxon>
    </lineage>
</organism>
<dbReference type="Proteomes" id="UP000007468">
    <property type="component" value="Chromosome"/>
</dbReference>
<keyword evidence="1" id="KW-0132">Cell division</keyword>
<keyword evidence="2" id="KW-0717">Septation</keyword>
<keyword evidence="5" id="KW-1185">Reference proteome</keyword>
<protein>
    <submittedName>
        <fullName evidence="4">Stage V sporulation protein G</fullName>
    </submittedName>
</protein>
<dbReference type="SUPFAM" id="SSF160537">
    <property type="entry name" value="SpoVG-like"/>
    <property type="match status" value="1"/>
</dbReference>
<dbReference type="GO" id="GO:0000917">
    <property type="term" value="P:division septum assembly"/>
    <property type="evidence" value="ECO:0007669"/>
    <property type="project" value="UniProtKB-KW"/>
</dbReference>
<sequence length="98" mass="11109">MRKLSEEGRLRSIVSVTLDNCFVIHDIKLIEGENGLFIAMPSKKIADGSFRDIVHPINVRMRQDLQEAVLVAYEAAKKSAEETENIQVDTYEEQESSL</sequence>
<dbReference type="Pfam" id="PF04026">
    <property type="entry name" value="SpoVG"/>
    <property type="match status" value="1"/>
</dbReference>
<evidence type="ECO:0000313" key="4">
    <source>
        <dbReference type="EMBL" id="EFE28672.1"/>
    </source>
</evidence>
<dbReference type="GO" id="GO:0030435">
    <property type="term" value="P:sporulation resulting in formation of a cellular spore"/>
    <property type="evidence" value="ECO:0007669"/>
    <property type="project" value="InterPro"/>
</dbReference>
<dbReference type="InterPro" id="IPR036751">
    <property type="entry name" value="SpoVG_sf"/>
</dbReference>
<evidence type="ECO:0000256" key="3">
    <source>
        <dbReference type="ARBA" id="ARBA00023306"/>
    </source>
</evidence>
<dbReference type="Gene3D" id="3.30.1120.40">
    <property type="entry name" value="Stage V sporulation protein G"/>
    <property type="match status" value="1"/>
</dbReference>
<dbReference type="EMBL" id="CP002390">
    <property type="protein sequence ID" value="EFE28672.1"/>
    <property type="molecule type" value="Genomic_DNA"/>
</dbReference>